<organism evidence="2 7">
    <name type="scientific">Bacteroides xylanisolvens</name>
    <dbReference type="NCBI Taxonomy" id="371601"/>
    <lineage>
        <taxon>Bacteria</taxon>
        <taxon>Pseudomonadati</taxon>
        <taxon>Bacteroidota</taxon>
        <taxon>Bacteroidia</taxon>
        <taxon>Bacteroidales</taxon>
        <taxon>Bacteroidaceae</taxon>
        <taxon>Bacteroides</taxon>
    </lineage>
</organism>
<reference evidence="5 6" key="1">
    <citation type="submission" date="2016-10" db="EMBL/GenBank/DDBJ databases">
        <authorList>
            <person name="de Groot N.N."/>
        </authorList>
    </citation>
    <scope>NUCLEOTIDE SEQUENCE [LARGE SCALE GENOMIC DNA]</scope>
    <source>
        <strain evidence="4 6">NLAE-zl-C202</strain>
        <strain evidence="3 5">NLAE-zl-G339</strain>
    </source>
</reference>
<reference evidence="2 7" key="2">
    <citation type="submission" date="2018-08" db="EMBL/GenBank/DDBJ databases">
        <title>A genome reference for cultivated species of the human gut microbiota.</title>
        <authorList>
            <person name="Zou Y."/>
            <person name="Xue W."/>
            <person name="Luo G."/>
        </authorList>
    </citation>
    <scope>NUCLEOTIDE SEQUENCE [LARGE SCALE GENOMIC DNA]</scope>
    <source>
        <strain evidence="2 7">AF14-7</strain>
    </source>
</reference>
<evidence type="ECO:0000313" key="8">
    <source>
        <dbReference type="Proteomes" id="UP000435059"/>
    </source>
</evidence>
<dbReference type="Proteomes" id="UP000283369">
    <property type="component" value="Unassembled WGS sequence"/>
</dbReference>
<protein>
    <submittedName>
        <fullName evidence="2">Fimbrillin family protein</fullName>
    </submittedName>
    <submittedName>
        <fullName evidence="3">Fimbrillin-like</fullName>
    </submittedName>
</protein>
<dbReference type="Pfam" id="PF13149">
    <property type="entry name" value="Mfa_like_1"/>
    <property type="match status" value="1"/>
</dbReference>
<dbReference type="AlphaFoldDB" id="A0A173Y0E0"/>
<proteinExistence type="predicted"/>
<evidence type="ECO:0000313" key="2">
    <source>
        <dbReference type="EMBL" id="RGV18724.1"/>
    </source>
</evidence>
<dbReference type="Proteomes" id="UP000183766">
    <property type="component" value="Unassembled WGS sequence"/>
</dbReference>
<sequence>MKKILLAVTAALAITGCSQNEEFESTGLKSEIVFNTIVSKTTRAAVTDITGLRSSGFTVYAYNTGANIISSEGLELTNSIIPEGLAVTSSGENWIFTGTYYWPLNDYVQFFAYATDDAVTEYSVSAGLPTLKYTIASDVKSQKDFVVAQANDKKKMAEALQLTFTHALTQVNFSVIGADNSTYKISSVSIEGVAESGVYSFKTGKWTAGSETTGKYAYTIASNASVSSSTTAVQLDQQNGILMLMPQAMTDAAQIKISYSVYNGETEISKSENTVIPLKETAAWEAGKKVRYTLKLANNAATMTFAPEVGPWANDDDTPVNKDVE</sequence>
<dbReference type="Proteomes" id="UP000183040">
    <property type="component" value="Unassembled WGS sequence"/>
</dbReference>
<dbReference type="InterPro" id="IPR042278">
    <property type="entry name" value="Mfa-like_1_N"/>
</dbReference>
<dbReference type="EMBL" id="WDES01000001">
    <property type="protein sequence ID" value="KAB6091683.1"/>
    <property type="molecule type" value="Genomic_DNA"/>
</dbReference>
<evidence type="ECO:0000313" key="1">
    <source>
        <dbReference type="EMBL" id="KAB6091683.1"/>
    </source>
</evidence>
<gene>
    <name evidence="2" type="ORF">DWW25_01850</name>
    <name evidence="1" type="ORF">GA574_00075</name>
    <name evidence="3" type="ORF">SAMN04487924_101142</name>
    <name evidence="4" type="ORF">SAMN05216250_10178</name>
</gene>
<dbReference type="Proteomes" id="UP000435059">
    <property type="component" value="Unassembled WGS sequence"/>
</dbReference>
<accession>A0A173Y0E0</accession>
<dbReference type="RefSeq" id="WP_055234470.1">
    <property type="nucleotide sequence ID" value="NZ_AP031409.1"/>
</dbReference>
<dbReference type="EMBL" id="FNRP01000001">
    <property type="protein sequence ID" value="SDZ95183.1"/>
    <property type="molecule type" value="Genomic_DNA"/>
</dbReference>
<dbReference type="CDD" id="cd13120">
    <property type="entry name" value="BF2867_like_N"/>
    <property type="match status" value="1"/>
</dbReference>
<dbReference type="Gene3D" id="2.60.40.2620">
    <property type="entry name" value="Fimbrillin-like"/>
    <property type="match status" value="1"/>
</dbReference>
<keyword evidence="8" id="KW-1185">Reference proteome</keyword>
<dbReference type="CDD" id="cd13121">
    <property type="entry name" value="BF2867_like_C"/>
    <property type="match status" value="1"/>
</dbReference>
<evidence type="ECO:0000313" key="4">
    <source>
        <dbReference type="EMBL" id="SFM18648.1"/>
    </source>
</evidence>
<dbReference type="EMBL" id="FOUM01000001">
    <property type="protein sequence ID" value="SFM18648.1"/>
    <property type="molecule type" value="Genomic_DNA"/>
</dbReference>
<dbReference type="Gene3D" id="2.60.40.2630">
    <property type="match status" value="1"/>
</dbReference>
<evidence type="ECO:0000313" key="3">
    <source>
        <dbReference type="EMBL" id="SDZ95183.1"/>
    </source>
</evidence>
<dbReference type="EMBL" id="QRYV01000003">
    <property type="protein sequence ID" value="RGV18724.1"/>
    <property type="molecule type" value="Genomic_DNA"/>
</dbReference>
<evidence type="ECO:0000313" key="7">
    <source>
        <dbReference type="Proteomes" id="UP000283369"/>
    </source>
</evidence>
<evidence type="ECO:0000313" key="5">
    <source>
        <dbReference type="Proteomes" id="UP000183040"/>
    </source>
</evidence>
<reference evidence="1 8" key="3">
    <citation type="journal article" date="2019" name="Nat. Med.">
        <title>A library of human gut bacterial isolates paired with longitudinal multiomics data enables mechanistic microbiome research.</title>
        <authorList>
            <person name="Poyet M."/>
            <person name="Groussin M."/>
            <person name="Gibbons S.M."/>
            <person name="Avila-Pacheco J."/>
            <person name="Jiang X."/>
            <person name="Kearney S.M."/>
            <person name="Perrotta A.R."/>
            <person name="Berdy B."/>
            <person name="Zhao S."/>
            <person name="Lieberman T.D."/>
            <person name="Swanson P.K."/>
            <person name="Smith M."/>
            <person name="Roesemann S."/>
            <person name="Alexander J.E."/>
            <person name="Rich S.A."/>
            <person name="Livny J."/>
            <person name="Vlamakis H."/>
            <person name="Clish C."/>
            <person name="Bullock K."/>
            <person name="Deik A."/>
            <person name="Scott J."/>
            <person name="Pierce K.A."/>
            <person name="Xavier R.J."/>
            <person name="Alm E.J."/>
        </authorList>
    </citation>
    <scope>NUCLEOTIDE SEQUENCE [LARGE SCALE GENOMIC DNA]</scope>
    <source>
        <strain evidence="1 8">BIOML-A74</strain>
    </source>
</reference>
<evidence type="ECO:0000313" key="6">
    <source>
        <dbReference type="Proteomes" id="UP000183766"/>
    </source>
</evidence>
<name>A0A173Y0E0_9BACE</name>
<dbReference type="InterPro" id="IPR025049">
    <property type="entry name" value="Mfa-like_1"/>
</dbReference>
<dbReference type="PROSITE" id="PS51257">
    <property type="entry name" value="PROKAR_LIPOPROTEIN"/>
    <property type="match status" value="1"/>
</dbReference>